<proteinExistence type="predicted"/>
<keyword evidence="1" id="KW-0472">Membrane</keyword>
<dbReference type="EMBL" id="JBHTEE010000001">
    <property type="protein sequence ID" value="MFC7600259.1"/>
    <property type="molecule type" value="Genomic_DNA"/>
</dbReference>
<feature type="transmembrane region" description="Helical" evidence="1">
    <location>
        <begin position="135"/>
        <end position="156"/>
    </location>
</feature>
<evidence type="ECO:0000313" key="3">
    <source>
        <dbReference type="Proteomes" id="UP001596514"/>
    </source>
</evidence>
<comment type="caution">
    <text evidence="2">The sequence shown here is derived from an EMBL/GenBank/DDBJ whole genome shotgun (WGS) entry which is preliminary data.</text>
</comment>
<protein>
    <recommendedName>
        <fullName evidence="4">Integral membrane protein</fullName>
    </recommendedName>
</protein>
<accession>A0ABW2SW22</accession>
<organism evidence="2 3">
    <name type="scientific">Streptosporangium amethystogenes subsp. fukuiense</name>
    <dbReference type="NCBI Taxonomy" id="698418"/>
    <lineage>
        <taxon>Bacteria</taxon>
        <taxon>Bacillati</taxon>
        <taxon>Actinomycetota</taxon>
        <taxon>Actinomycetes</taxon>
        <taxon>Streptosporangiales</taxon>
        <taxon>Streptosporangiaceae</taxon>
        <taxon>Streptosporangium</taxon>
    </lineage>
</organism>
<dbReference type="RefSeq" id="WP_343971035.1">
    <property type="nucleotide sequence ID" value="NZ_BAAAGK010000088.1"/>
</dbReference>
<evidence type="ECO:0008006" key="4">
    <source>
        <dbReference type="Google" id="ProtNLM"/>
    </source>
</evidence>
<feature type="transmembrane region" description="Helical" evidence="1">
    <location>
        <begin position="162"/>
        <end position="184"/>
    </location>
</feature>
<dbReference type="Proteomes" id="UP001596514">
    <property type="component" value="Unassembled WGS sequence"/>
</dbReference>
<sequence>MKIIRSVVGALALGAGFGALTSLVKDASLGGVWVMRIAEVARLLLDVGWSWAALAVAAGWLAGTRTRGVAAGVLALTAATTVYYCTESTLRGLPLAWQVGWMLPWLLASLLFGPPLGAVGATIKNHGVIGLLARLTVPVGAIVEMTFMPPEIFLIGRPTETSVRVIVCAAAAMGVAVVLIRFLIVKQSPRREPKMTHRACRRPAGIGRCIGRSARPAISRPIFSPALRGPHLDIEGVPDPTHPA</sequence>
<evidence type="ECO:0000313" key="2">
    <source>
        <dbReference type="EMBL" id="MFC7600259.1"/>
    </source>
</evidence>
<feature type="transmembrane region" description="Helical" evidence="1">
    <location>
        <begin position="104"/>
        <end position="123"/>
    </location>
</feature>
<reference evidence="3" key="1">
    <citation type="journal article" date="2019" name="Int. J. Syst. Evol. Microbiol.">
        <title>The Global Catalogue of Microorganisms (GCM) 10K type strain sequencing project: providing services to taxonomists for standard genome sequencing and annotation.</title>
        <authorList>
            <consortium name="The Broad Institute Genomics Platform"/>
            <consortium name="The Broad Institute Genome Sequencing Center for Infectious Disease"/>
            <person name="Wu L."/>
            <person name="Ma J."/>
        </authorList>
    </citation>
    <scope>NUCLEOTIDE SEQUENCE [LARGE SCALE GENOMIC DNA]</scope>
    <source>
        <strain evidence="3">JCM 10083</strain>
    </source>
</reference>
<evidence type="ECO:0000256" key="1">
    <source>
        <dbReference type="SAM" id="Phobius"/>
    </source>
</evidence>
<gene>
    <name evidence="2" type="ORF">ACFQVD_09125</name>
</gene>
<feature type="transmembrane region" description="Helical" evidence="1">
    <location>
        <begin position="68"/>
        <end position="84"/>
    </location>
</feature>
<feature type="transmembrane region" description="Helical" evidence="1">
    <location>
        <begin position="40"/>
        <end position="61"/>
    </location>
</feature>
<keyword evidence="1" id="KW-1133">Transmembrane helix</keyword>
<name>A0ABW2SW22_9ACTN</name>
<keyword evidence="3" id="KW-1185">Reference proteome</keyword>
<keyword evidence="1" id="KW-0812">Transmembrane</keyword>